<evidence type="ECO:0000313" key="2">
    <source>
        <dbReference type="Proteomes" id="UP000290289"/>
    </source>
</evidence>
<protein>
    <submittedName>
        <fullName evidence="1">Uncharacterized protein</fullName>
    </submittedName>
</protein>
<evidence type="ECO:0000313" key="1">
    <source>
        <dbReference type="EMBL" id="RXH98756.1"/>
    </source>
</evidence>
<name>A0A498JUL6_MALDO</name>
<keyword evidence="2" id="KW-1185">Reference proteome</keyword>
<dbReference type="AlphaFoldDB" id="A0A498JUL6"/>
<dbReference type="EMBL" id="RDQH01000331">
    <property type="protein sequence ID" value="RXH98756.1"/>
    <property type="molecule type" value="Genomic_DNA"/>
</dbReference>
<sequence>MKVLVAAAPLPQRSFFTHRIVDPIPAPIRQTESKMLGILRQKVGAGSSSAMVHPLLLQFMNFHYIKHLINLLLCDLLPNLCVGSDFGVEDPPRHVGNEGFRIFGERGNLTPTIT</sequence>
<dbReference type="Proteomes" id="UP000290289">
    <property type="component" value="Chromosome 5"/>
</dbReference>
<reference evidence="1 2" key="1">
    <citation type="submission" date="2018-10" db="EMBL/GenBank/DDBJ databases">
        <title>A high-quality apple genome assembly.</title>
        <authorList>
            <person name="Hu J."/>
        </authorList>
    </citation>
    <scope>NUCLEOTIDE SEQUENCE [LARGE SCALE GENOMIC DNA]</scope>
    <source>
        <strain evidence="2">cv. HFTH1</strain>
        <tissue evidence="1">Young leaf</tissue>
    </source>
</reference>
<accession>A0A498JUL6</accession>
<proteinExistence type="predicted"/>
<organism evidence="1 2">
    <name type="scientific">Malus domestica</name>
    <name type="common">Apple</name>
    <name type="synonym">Pyrus malus</name>
    <dbReference type="NCBI Taxonomy" id="3750"/>
    <lineage>
        <taxon>Eukaryota</taxon>
        <taxon>Viridiplantae</taxon>
        <taxon>Streptophyta</taxon>
        <taxon>Embryophyta</taxon>
        <taxon>Tracheophyta</taxon>
        <taxon>Spermatophyta</taxon>
        <taxon>Magnoliopsida</taxon>
        <taxon>eudicotyledons</taxon>
        <taxon>Gunneridae</taxon>
        <taxon>Pentapetalae</taxon>
        <taxon>rosids</taxon>
        <taxon>fabids</taxon>
        <taxon>Rosales</taxon>
        <taxon>Rosaceae</taxon>
        <taxon>Amygdaloideae</taxon>
        <taxon>Maleae</taxon>
        <taxon>Malus</taxon>
    </lineage>
</organism>
<comment type="caution">
    <text evidence="1">The sequence shown here is derived from an EMBL/GenBank/DDBJ whole genome shotgun (WGS) entry which is preliminary data.</text>
</comment>
<gene>
    <name evidence="1" type="ORF">DVH24_011081</name>
</gene>